<protein>
    <submittedName>
        <fullName evidence="9">ABC transporter permease</fullName>
    </submittedName>
</protein>
<comment type="subcellular location">
    <subcellularLocation>
        <location evidence="1 7">Cell membrane</location>
        <topology evidence="1 7">Multi-pass membrane protein</topology>
    </subcellularLocation>
</comment>
<keyword evidence="10" id="KW-1185">Reference proteome</keyword>
<evidence type="ECO:0000313" key="10">
    <source>
        <dbReference type="Proteomes" id="UP000281547"/>
    </source>
</evidence>
<feature type="transmembrane region" description="Helical" evidence="7">
    <location>
        <begin position="211"/>
        <end position="237"/>
    </location>
</feature>
<dbReference type="Proteomes" id="UP000281547">
    <property type="component" value="Unassembled WGS sequence"/>
</dbReference>
<feature type="transmembrane region" description="Helical" evidence="7">
    <location>
        <begin position="157"/>
        <end position="176"/>
    </location>
</feature>
<evidence type="ECO:0000256" key="3">
    <source>
        <dbReference type="ARBA" id="ARBA00022475"/>
    </source>
</evidence>
<keyword evidence="2 7" id="KW-0813">Transport</keyword>
<feature type="transmembrane region" description="Helical" evidence="7">
    <location>
        <begin position="77"/>
        <end position="98"/>
    </location>
</feature>
<dbReference type="GO" id="GO:0055085">
    <property type="term" value="P:transmembrane transport"/>
    <property type="evidence" value="ECO:0007669"/>
    <property type="project" value="InterPro"/>
</dbReference>
<sequence>MYIMPGDPVLLLLGSESSPSPETIAAMRSRLGLDQPVLTQYVSWLTDVVRFDLGNSILGGYSVGQVVADNLPRTLELGLAAIVIASLIGVPVGIAAALNRGTLVDTALTSMTTIGISVPVYILGALLIILFSLQLGWLPSSGYMDIGRNAPEHFRRLVLPAFTLGFGLAASIARMTRSSMLEILNRDFIRALRAKGMSERRIIWQHALRNASIPVVTIIGLQLGNLMGGTVLVEAMFNWPGLSTLLVDAVSSRDYPVVQGSVLAIAALFIFINLAVELIYGLLDPRIRRRRT</sequence>
<dbReference type="Gene3D" id="1.10.3720.10">
    <property type="entry name" value="MetI-like"/>
    <property type="match status" value="1"/>
</dbReference>
<dbReference type="OrthoDB" id="9805855at2"/>
<evidence type="ECO:0000256" key="5">
    <source>
        <dbReference type="ARBA" id="ARBA00022989"/>
    </source>
</evidence>
<dbReference type="GO" id="GO:0005886">
    <property type="term" value="C:plasma membrane"/>
    <property type="evidence" value="ECO:0007669"/>
    <property type="project" value="UniProtKB-SubCell"/>
</dbReference>
<feature type="domain" description="ABC transmembrane type-1" evidence="8">
    <location>
        <begin position="71"/>
        <end position="280"/>
    </location>
</feature>
<evidence type="ECO:0000256" key="6">
    <source>
        <dbReference type="ARBA" id="ARBA00023136"/>
    </source>
</evidence>
<evidence type="ECO:0000256" key="1">
    <source>
        <dbReference type="ARBA" id="ARBA00004651"/>
    </source>
</evidence>
<evidence type="ECO:0000256" key="7">
    <source>
        <dbReference type="RuleBase" id="RU363032"/>
    </source>
</evidence>
<dbReference type="AlphaFoldDB" id="A0A433X8L8"/>
<name>A0A433X8L8_9HYPH</name>
<dbReference type="CDD" id="cd06261">
    <property type="entry name" value="TM_PBP2"/>
    <property type="match status" value="1"/>
</dbReference>
<dbReference type="Pfam" id="PF19300">
    <property type="entry name" value="BPD_transp_1_N"/>
    <property type="match status" value="1"/>
</dbReference>
<keyword evidence="6 7" id="KW-0472">Membrane</keyword>
<evidence type="ECO:0000259" key="8">
    <source>
        <dbReference type="PROSITE" id="PS50928"/>
    </source>
</evidence>
<proteinExistence type="inferred from homology"/>
<organism evidence="9 10">
    <name type="scientific">Arsenicitalea aurantiaca</name>
    <dbReference type="NCBI Taxonomy" id="1783274"/>
    <lineage>
        <taxon>Bacteria</taxon>
        <taxon>Pseudomonadati</taxon>
        <taxon>Pseudomonadota</taxon>
        <taxon>Alphaproteobacteria</taxon>
        <taxon>Hyphomicrobiales</taxon>
        <taxon>Devosiaceae</taxon>
        <taxon>Arsenicitalea</taxon>
    </lineage>
</organism>
<feature type="transmembrane region" description="Helical" evidence="7">
    <location>
        <begin position="257"/>
        <end position="283"/>
    </location>
</feature>
<dbReference type="Pfam" id="PF00528">
    <property type="entry name" value="BPD_transp_1"/>
    <property type="match status" value="1"/>
</dbReference>
<comment type="caution">
    <text evidence="9">The sequence shown here is derived from an EMBL/GenBank/DDBJ whole genome shotgun (WGS) entry which is preliminary data.</text>
</comment>
<evidence type="ECO:0000313" key="9">
    <source>
        <dbReference type="EMBL" id="RUT30402.1"/>
    </source>
</evidence>
<keyword evidence="3" id="KW-1003">Cell membrane</keyword>
<feature type="transmembrane region" description="Helical" evidence="7">
    <location>
        <begin position="118"/>
        <end position="137"/>
    </location>
</feature>
<dbReference type="InterPro" id="IPR000515">
    <property type="entry name" value="MetI-like"/>
</dbReference>
<evidence type="ECO:0000256" key="4">
    <source>
        <dbReference type="ARBA" id="ARBA00022692"/>
    </source>
</evidence>
<gene>
    <name evidence="9" type="ORF">EMQ25_11375</name>
</gene>
<accession>A0A433X8L8</accession>
<evidence type="ECO:0000256" key="2">
    <source>
        <dbReference type="ARBA" id="ARBA00022448"/>
    </source>
</evidence>
<keyword evidence="4 7" id="KW-0812">Transmembrane</keyword>
<reference evidence="9 10" key="1">
    <citation type="journal article" date="2016" name="Int. J. Syst. Evol. Microbiol.">
        <title>Arsenicitalea aurantiaca gen. nov., sp. nov., a new member of the family Hyphomicrobiaceae, isolated from high-arsenic sediment.</title>
        <authorList>
            <person name="Mu Y."/>
            <person name="Zhou L."/>
            <person name="Zeng X.C."/>
            <person name="Liu L."/>
            <person name="Pan Y."/>
            <person name="Chen X."/>
            <person name="Wang J."/>
            <person name="Li S."/>
            <person name="Li W.J."/>
            <person name="Wang Y."/>
        </authorList>
    </citation>
    <scope>NUCLEOTIDE SEQUENCE [LARGE SCALE GENOMIC DNA]</scope>
    <source>
        <strain evidence="9 10">42-50</strain>
    </source>
</reference>
<dbReference type="EMBL" id="RZNJ01000004">
    <property type="protein sequence ID" value="RUT30402.1"/>
    <property type="molecule type" value="Genomic_DNA"/>
</dbReference>
<dbReference type="PANTHER" id="PTHR43163:SF6">
    <property type="entry name" value="DIPEPTIDE TRANSPORT SYSTEM PERMEASE PROTEIN DPPB-RELATED"/>
    <property type="match status" value="1"/>
</dbReference>
<dbReference type="InterPro" id="IPR045621">
    <property type="entry name" value="BPD_transp_1_N"/>
</dbReference>
<comment type="similarity">
    <text evidence="7">Belongs to the binding-protein-dependent transport system permease family.</text>
</comment>
<dbReference type="PROSITE" id="PS50928">
    <property type="entry name" value="ABC_TM1"/>
    <property type="match status" value="1"/>
</dbReference>
<dbReference type="InterPro" id="IPR035906">
    <property type="entry name" value="MetI-like_sf"/>
</dbReference>
<keyword evidence="5 7" id="KW-1133">Transmembrane helix</keyword>
<dbReference type="PANTHER" id="PTHR43163">
    <property type="entry name" value="DIPEPTIDE TRANSPORT SYSTEM PERMEASE PROTEIN DPPB-RELATED"/>
    <property type="match status" value="1"/>
</dbReference>
<dbReference type="SUPFAM" id="SSF161098">
    <property type="entry name" value="MetI-like"/>
    <property type="match status" value="1"/>
</dbReference>